<dbReference type="GO" id="GO:0000155">
    <property type="term" value="F:phosphorelay sensor kinase activity"/>
    <property type="evidence" value="ECO:0007669"/>
    <property type="project" value="InterPro"/>
</dbReference>
<reference evidence="3" key="1">
    <citation type="submission" date="2024-05" db="EMBL/GenBank/DDBJ databases">
        <title>Whole-Genome Sequence of CFS9, a Potential Fish Probiotic Isolated from the Body Surface of Silurus asotus.</title>
        <authorList>
            <person name="Kojima M."/>
            <person name="Tobioka K."/>
            <person name="Yokota K."/>
            <person name="Nakatani H."/>
            <person name="Hori K."/>
            <person name="Tamaru Y."/>
            <person name="Okazaki F."/>
        </authorList>
    </citation>
    <scope>NUCLEOTIDE SEQUENCE</scope>
    <source>
        <strain evidence="3">CFS9</strain>
    </source>
</reference>
<evidence type="ECO:0000259" key="2">
    <source>
        <dbReference type="Pfam" id="PF06580"/>
    </source>
</evidence>
<dbReference type="EMBL" id="AP031573">
    <property type="protein sequence ID" value="BFM45345.1"/>
    <property type="molecule type" value="Genomic_DNA"/>
</dbReference>
<dbReference type="Pfam" id="PF06580">
    <property type="entry name" value="His_kinase"/>
    <property type="match status" value="1"/>
</dbReference>
<keyword evidence="1" id="KW-0812">Transmembrane</keyword>
<organism evidence="3">
    <name type="scientific">Flavobacterium sp. CFS9</name>
    <dbReference type="NCBI Taxonomy" id="3143118"/>
    <lineage>
        <taxon>Bacteria</taxon>
        <taxon>Pseudomonadati</taxon>
        <taxon>Bacteroidota</taxon>
        <taxon>Flavobacteriia</taxon>
        <taxon>Flavobacteriales</taxon>
        <taxon>Flavobacteriaceae</taxon>
        <taxon>Flavobacterium</taxon>
    </lineage>
</organism>
<feature type="transmembrane region" description="Helical" evidence="1">
    <location>
        <begin position="405"/>
        <end position="427"/>
    </location>
</feature>
<dbReference type="PANTHER" id="PTHR34220:SF7">
    <property type="entry name" value="SENSOR HISTIDINE KINASE YPDA"/>
    <property type="match status" value="1"/>
</dbReference>
<dbReference type="PANTHER" id="PTHR34220">
    <property type="entry name" value="SENSOR HISTIDINE KINASE YPDA"/>
    <property type="match status" value="1"/>
</dbReference>
<dbReference type="SUPFAM" id="SSF48452">
    <property type="entry name" value="TPR-like"/>
    <property type="match status" value="2"/>
</dbReference>
<gene>
    <name evidence="3" type="ORF">CFS9_39860</name>
</gene>
<dbReference type="InterPro" id="IPR010559">
    <property type="entry name" value="Sig_transdc_His_kin_internal"/>
</dbReference>
<dbReference type="SUPFAM" id="SSF55874">
    <property type="entry name" value="ATPase domain of HSP90 chaperone/DNA topoisomerase II/histidine kinase"/>
    <property type="match status" value="1"/>
</dbReference>
<dbReference type="GO" id="GO:0016020">
    <property type="term" value="C:membrane"/>
    <property type="evidence" value="ECO:0007669"/>
    <property type="project" value="InterPro"/>
</dbReference>
<dbReference type="RefSeq" id="WP_369616343.1">
    <property type="nucleotide sequence ID" value="NZ_AP031573.1"/>
</dbReference>
<dbReference type="InterPro" id="IPR050640">
    <property type="entry name" value="Bact_2-comp_sensor_kinase"/>
</dbReference>
<proteinExistence type="predicted"/>
<name>A0AAT9H6L7_9FLAO</name>
<protein>
    <recommendedName>
        <fullName evidence="2">Signal transduction histidine kinase internal region domain-containing protein</fullName>
    </recommendedName>
</protein>
<accession>A0AAT9H6L7</accession>
<evidence type="ECO:0000313" key="3">
    <source>
        <dbReference type="EMBL" id="BFM45345.1"/>
    </source>
</evidence>
<dbReference type="Gene3D" id="3.30.565.10">
    <property type="entry name" value="Histidine kinase-like ATPase, C-terminal domain"/>
    <property type="match status" value="1"/>
</dbReference>
<dbReference type="InterPro" id="IPR036890">
    <property type="entry name" value="HATPase_C_sf"/>
</dbReference>
<feature type="domain" description="Signal transduction histidine kinase internal region" evidence="2">
    <location>
        <begin position="443"/>
        <end position="520"/>
    </location>
</feature>
<keyword evidence="1" id="KW-0472">Membrane</keyword>
<dbReference type="AlphaFoldDB" id="A0AAT9H6L7"/>
<keyword evidence="1" id="KW-1133">Transmembrane helix</keyword>
<dbReference type="InterPro" id="IPR011990">
    <property type="entry name" value="TPR-like_helical_dom_sf"/>
</dbReference>
<dbReference type="Gene3D" id="1.25.40.10">
    <property type="entry name" value="Tetratricopeptide repeat domain"/>
    <property type="match status" value="1"/>
</dbReference>
<dbReference type="PROSITE" id="PS51257">
    <property type="entry name" value="PROKAR_LIPOPROTEIN"/>
    <property type="match status" value="1"/>
</dbReference>
<evidence type="ECO:0000256" key="1">
    <source>
        <dbReference type="SAM" id="Phobius"/>
    </source>
</evidence>
<sequence length="644" mass="74422">MNKIVFFALILLVSCQQKSKKELPHPEKMLEKLMVMSDSLDQNPKIDKLVFWSGKLKEKDFSKTSSALAFIHYNLAKNLAKSNIDSAKNHINIALNIIEKEKGFNALKFTIYNGAGLISEHEGKFYQSVYYFNQSAAIIMNDDSLQCKPMAKVICLLNAAQDNNKISQYPKSVEQNQLALKILKKLPEDNFKYNFRAYSQLFTACEESEIYKRDSLLFYIKKLENISVQTNDPMQIRFTNEHIAHYYLLSDQFDKAIQHYNLVKEYDAEVVSEEPEKPIAIKNLYTTLSNLIDLYVQTKQFSEANGLIKEADTIEKQHFQILSYYEKCLNKKAKMHFYLAKGDNLKAQNEVNQVLELKDNILRNSGIQATEEMATIYELQAKDKSIYGLNKTIDTTTNRLERNKLLLLVVGLLALLAVSWVLLLYFFQRQRRQKQEKEKILLQQQLLRTQMEPHFIFNTLSALQSFIRFDEKEKSIKYLSQFSKLLRSSLELSRKNDVPLNQEIEAIENYLSLQQMRFEYTFAYELIIPDTDTSALLIPPMLIQPFVENAIIHGIGNLSDKGFIKLEIVAKENQLLVKIKDNGKGYQDKSNLEMNHQSLSGAIARERLEILARENKIKTNIEIVSNENGTIVLLTLPIKKPEVV</sequence>